<evidence type="ECO:0000256" key="1">
    <source>
        <dbReference type="SAM" id="MobiDB-lite"/>
    </source>
</evidence>
<reference evidence="2" key="1">
    <citation type="submission" date="2009-10" db="EMBL/GenBank/DDBJ databases">
        <title>Diversity of trophic interactions inside an arsenic-rich microbial ecosystem.</title>
        <authorList>
            <person name="Bertin P.N."/>
            <person name="Heinrich-Salmeron A."/>
            <person name="Pelletier E."/>
            <person name="Goulhen-Chollet F."/>
            <person name="Arsene-Ploetze F."/>
            <person name="Gallien S."/>
            <person name="Calteau A."/>
            <person name="Vallenet D."/>
            <person name="Casiot C."/>
            <person name="Chane-Woon-Ming B."/>
            <person name="Giloteaux L."/>
            <person name="Barakat M."/>
            <person name="Bonnefoy V."/>
            <person name="Bruneel O."/>
            <person name="Chandler M."/>
            <person name="Cleiss J."/>
            <person name="Duran R."/>
            <person name="Elbaz-Poulichet F."/>
            <person name="Fonknechten N."/>
            <person name="Lauga B."/>
            <person name="Mornico D."/>
            <person name="Ortet P."/>
            <person name="Schaeffer C."/>
            <person name="Siguier P."/>
            <person name="Alexander Thil Smith A."/>
            <person name="Van Dorsselaer A."/>
            <person name="Weissenbach J."/>
            <person name="Medigue C."/>
            <person name="Le Paslier D."/>
        </authorList>
    </citation>
    <scope>NUCLEOTIDE SEQUENCE</scope>
</reference>
<proteinExistence type="predicted"/>
<protein>
    <submittedName>
        <fullName evidence="2">Uncharacterized protein</fullName>
    </submittedName>
</protein>
<evidence type="ECO:0000313" key="2">
    <source>
        <dbReference type="EMBL" id="CBH76497.1"/>
    </source>
</evidence>
<feature type="region of interest" description="Disordered" evidence="1">
    <location>
        <begin position="90"/>
        <end position="132"/>
    </location>
</feature>
<gene>
    <name evidence="2" type="ORF">CARN1_0977</name>
</gene>
<dbReference type="AlphaFoldDB" id="E6PJ55"/>
<dbReference type="EMBL" id="CABL01000019">
    <property type="protein sequence ID" value="CBH76497.1"/>
    <property type="molecule type" value="Genomic_DNA"/>
</dbReference>
<comment type="caution">
    <text evidence="2">The sequence shown here is derived from an EMBL/GenBank/DDBJ whole genome shotgun (WGS) entry which is preliminary data.</text>
</comment>
<sequence length="132" mass="13872">MPIRGFDTPAAAGLNRAGDALGAQAAGADAGGAVGAANVDLDRLKVGQPTTLGFIHGVANVVAGHRPFATDFTALRHLSRFLTTVVRRKSREVAGRRTARKSLSSLPRSRTNFKPSRPLARGGTNRLRAAFN</sequence>
<name>E6PJ55_9ZZZZ</name>
<accession>E6PJ55</accession>
<feature type="compositionally biased region" description="Polar residues" evidence="1">
    <location>
        <begin position="101"/>
        <end position="114"/>
    </location>
</feature>
<organism evidence="2">
    <name type="scientific">mine drainage metagenome</name>
    <dbReference type="NCBI Taxonomy" id="410659"/>
    <lineage>
        <taxon>unclassified sequences</taxon>
        <taxon>metagenomes</taxon>
        <taxon>ecological metagenomes</taxon>
    </lineage>
</organism>